<proteinExistence type="predicted"/>
<evidence type="ECO:0000313" key="3">
    <source>
        <dbReference type="Proteomes" id="UP000221384"/>
    </source>
</evidence>
<keyword evidence="1" id="KW-0472">Membrane</keyword>
<dbReference type="Proteomes" id="UP000221384">
    <property type="component" value="Unassembled WGS sequence"/>
</dbReference>
<comment type="caution">
    <text evidence="2">The sequence shown here is derived from an EMBL/GenBank/DDBJ whole genome shotgun (WGS) entry which is preliminary data.</text>
</comment>
<reference evidence="2 3" key="1">
    <citation type="submission" date="2017-09" db="EMBL/GenBank/DDBJ databases">
        <authorList>
            <person name="Perez-Cataluna A."/>
            <person name="Figueras M.J."/>
            <person name="Salas-Masso N."/>
        </authorList>
    </citation>
    <scope>NUCLEOTIDE SEQUENCE [LARGE SCALE GENOMIC DNA]</scope>
    <source>
        <strain evidence="2 3">F138-33</strain>
    </source>
</reference>
<accession>A0ABX4LW39</accession>
<evidence type="ECO:0000256" key="1">
    <source>
        <dbReference type="SAM" id="Phobius"/>
    </source>
</evidence>
<feature type="transmembrane region" description="Helical" evidence="1">
    <location>
        <begin position="154"/>
        <end position="172"/>
    </location>
</feature>
<dbReference type="RefSeq" id="WP_099333768.1">
    <property type="nucleotide sequence ID" value="NZ_CP042812.1"/>
</dbReference>
<evidence type="ECO:0000313" key="2">
    <source>
        <dbReference type="EMBL" id="PHO10461.1"/>
    </source>
</evidence>
<sequence length="189" mass="22434">MKQIEYFYNIIYYFFYRGAIKISYGLDFILYPYRKLIFLIIDIPVIRKQYTKRGIINPRKTIEERRKKTTESPILSRGTIIGAGLAQFTFVLFYIGIYHIFKYSFFPTFEDSFGYVLTVTFILAFTTDVILCQKGDKGEKYIKEFNKRKGWWRTKWKIITILSLFLSLWFSLTTSSGGNVGQFLISLHF</sequence>
<name>A0ABX4LW39_9BACT</name>
<protein>
    <submittedName>
        <fullName evidence="2">Uncharacterized protein</fullName>
    </submittedName>
</protein>
<feature type="transmembrane region" description="Helical" evidence="1">
    <location>
        <begin position="113"/>
        <end position="133"/>
    </location>
</feature>
<feature type="transmembrane region" description="Helical" evidence="1">
    <location>
        <begin position="74"/>
        <end position="101"/>
    </location>
</feature>
<keyword evidence="3" id="KW-1185">Reference proteome</keyword>
<dbReference type="EMBL" id="NWVW01000003">
    <property type="protein sequence ID" value="PHO10461.1"/>
    <property type="molecule type" value="Genomic_DNA"/>
</dbReference>
<gene>
    <name evidence="2" type="ORF">CPG37_03175</name>
</gene>
<keyword evidence="1" id="KW-0812">Transmembrane</keyword>
<organism evidence="2 3">
    <name type="scientific">Malaciobacter canalis</name>
    <dbReference type="NCBI Taxonomy" id="1912871"/>
    <lineage>
        <taxon>Bacteria</taxon>
        <taxon>Pseudomonadati</taxon>
        <taxon>Campylobacterota</taxon>
        <taxon>Epsilonproteobacteria</taxon>
        <taxon>Campylobacterales</taxon>
        <taxon>Arcobacteraceae</taxon>
        <taxon>Malaciobacter</taxon>
    </lineage>
</organism>
<keyword evidence="1" id="KW-1133">Transmembrane helix</keyword>
<feature type="transmembrane region" description="Helical" evidence="1">
    <location>
        <begin position="6"/>
        <end position="26"/>
    </location>
</feature>